<dbReference type="InterPro" id="IPR050315">
    <property type="entry name" value="FAD-oxidoreductase_2"/>
</dbReference>
<dbReference type="HOGENOM" id="CLU_011398_4_2_1"/>
<keyword evidence="2" id="KW-0285">Flavoprotein</keyword>
<sequence length="704" mass="77329">MTNKLNNHARFAFVAPLYAVTNLFICILQYPQSPTAESDIVLMHQVAGHFSYLEFATANRSYPFVGQIANLARLAVTNARKRDLEPVDERMQLDISHADGCKDRTDLVTFNDALLDGITLDMGDNEQWATLIGWPDVNDLPEMDSIKKPSHYDESFDVIVVGSGAAGLTAGFVAAARGHCRVLVTEKTALYGGTSAYSGGGLWLPGNPHMEAIGMPDTRQQSEEYIRQCLGDSYQEDLISAYLDSSPEMVRWMEGNSEVKFFGLPFPDYHMDRKGATYGRTVMTRPYDGRRLKRLVRQVRYPLQGMSAFGSMQTPLGEIGTWQKPWASWRNMKFVSSSLLRYGTDLIFYGKGTDLCNGNALVGRLLESATKTGITLWSNTPAVEPILDQGRVAGLVVRQEGRDLRIQAKRGVVLATGGFARSASLSRKYLPFSDYTAAPRGNTGDGIGLGIASGGHLPAPNKDNGLWAPISELHGPKGQIRHFPHQALDRSKPRCILVDGDGLRFANESAPYQPFGHDTHAAGVQKHFIIGDSVFLRRYGMGLVLPFPYPVSRYLMRHYLVSAPTIRELARKLRINEENLAATVEKFNGYAREGRDPDFHRGEAIYDQAYGDALNKPNPCLGPLKRPPFYALPLYPGNVSTMYGLETNINAQVLGDSGKAVPGLYAVGADMNNPMKGFYPGGGCTLGPGMVFGYRAGLHIAGQL</sequence>
<reference evidence="7" key="1">
    <citation type="submission" date="2015-01" db="EMBL/GenBank/DDBJ databases">
        <title>The Genome Sequence of Cladophialophora bantiana CBS 173.52.</title>
        <authorList>
            <consortium name="The Broad Institute Genomics Platform"/>
            <person name="Cuomo C."/>
            <person name="de Hoog S."/>
            <person name="Gorbushina A."/>
            <person name="Stielow B."/>
            <person name="Teixiera M."/>
            <person name="Abouelleil A."/>
            <person name="Chapman S.B."/>
            <person name="Priest M."/>
            <person name="Young S.K."/>
            <person name="Wortman J."/>
            <person name="Nusbaum C."/>
            <person name="Birren B."/>
        </authorList>
    </citation>
    <scope>NUCLEOTIDE SEQUENCE [LARGE SCALE GENOMIC DNA]</scope>
    <source>
        <strain evidence="7">CBS 173.52</strain>
    </source>
</reference>
<dbReference type="VEuPathDB" id="FungiDB:Z519_08611"/>
<gene>
    <name evidence="7" type="ORF">Z519_08611</name>
</gene>
<dbReference type="SUPFAM" id="SSF51905">
    <property type="entry name" value="FAD/NAD(P)-binding domain"/>
    <property type="match status" value="1"/>
</dbReference>
<dbReference type="OrthoDB" id="7777654at2759"/>
<evidence type="ECO:0000256" key="2">
    <source>
        <dbReference type="ARBA" id="ARBA00022630"/>
    </source>
</evidence>
<dbReference type="GO" id="GO:0008202">
    <property type="term" value="P:steroid metabolic process"/>
    <property type="evidence" value="ECO:0007669"/>
    <property type="project" value="UniProtKB-ARBA"/>
</dbReference>
<proteinExistence type="predicted"/>
<dbReference type="Proteomes" id="UP000053789">
    <property type="component" value="Unassembled WGS sequence"/>
</dbReference>
<dbReference type="InterPro" id="IPR036188">
    <property type="entry name" value="FAD/NAD-bd_sf"/>
</dbReference>
<evidence type="ECO:0000259" key="6">
    <source>
        <dbReference type="Pfam" id="PF00890"/>
    </source>
</evidence>
<dbReference type="SUPFAM" id="SSF56425">
    <property type="entry name" value="Succinate dehydrogenase/fumarate reductase flavoprotein, catalytic domain"/>
    <property type="match status" value="1"/>
</dbReference>
<evidence type="ECO:0000256" key="4">
    <source>
        <dbReference type="ARBA" id="ARBA00023002"/>
    </source>
</evidence>
<dbReference type="Gene3D" id="3.50.50.60">
    <property type="entry name" value="FAD/NAD(P)-binding domain"/>
    <property type="match status" value="2"/>
</dbReference>
<dbReference type="AlphaFoldDB" id="A0A0D2HC09"/>
<dbReference type="InterPro" id="IPR027477">
    <property type="entry name" value="Succ_DH/fumarate_Rdtase_cat_sf"/>
</dbReference>
<evidence type="ECO:0000313" key="8">
    <source>
        <dbReference type="Proteomes" id="UP000053789"/>
    </source>
</evidence>
<keyword evidence="5" id="KW-0472">Membrane</keyword>
<dbReference type="PANTHER" id="PTHR43400">
    <property type="entry name" value="FUMARATE REDUCTASE"/>
    <property type="match status" value="1"/>
</dbReference>
<dbReference type="GO" id="GO:0016491">
    <property type="term" value="F:oxidoreductase activity"/>
    <property type="evidence" value="ECO:0007669"/>
    <property type="project" value="UniProtKB-KW"/>
</dbReference>
<organism evidence="7 8">
    <name type="scientific">Cladophialophora bantiana (strain ATCC 10958 / CBS 173.52 / CDC B-1940 / NIH 8579)</name>
    <name type="common">Xylohypha bantiana</name>
    <dbReference type="NCBI Taxonomy" id="1442370"/>
    <lineage>
        <taxon>Eukaryota</taxon>
        <taxon>Fungi</taxon>
        <taxon>Dikarya</taxon>
        <taxon>Ascomycota</taxon>
        <taxon>Pezizomycotina</taxon>
        <taxon>Eurotiomycetes</taxon>
        <taxon>Chaetothyriomycetidae</taxon>
        <taxon>Chaetothyriales</taxon>
        <taxon>Herpotrichiellaceae</taxon>
        <taxon>Cladophialophora</taxon>
    </lineage>
</organism>
<dbReference type="EMBL" id="KN846992">
    <property type="protein sequence ID" value="KIW90828.1"/>
    <property type="molecule type" value="Genomic_DNA"/>
</dbReference>
<dbReference type="InterPro" id="IPR003953">
    <property type="entry name" value="FAD-dep_OxRdtase_2_FAD-bd"/>
</dbReference>
<accession>A0A0D2HC09</accession>
<keyword evidence="3" id="KW-0274">FAD</keyword>
<keyword evidence="5" id="KW-1133">Transmembrane helix</keyword>
<dbReference type="Pfam" id="PF00890">
    <property type="entry name" value="FAD_binding_2"/>
    <property type="match status" value="1"/>
</dbReference>
<keyword evidence="4" id="KW-0560">Oxidoreductase</keyword>
<name>A0A0D2HC09_CLAB1</name>
<evidence type="ECO:0000313" key="7">
    <source>
        <dbReference type="EMBL" id="KIW90828.1"/>
    </source>
</evidence>
<dbReference type="Gene3D" id="3.90.700.10">
    <property type="entry name" value="Succinate dehydrogenase/fumarate reductase flavoprotein, catalytic domain"/>
    <property type="match status" value="1"/>
</dbReference>
<protein>
    <recommendedName>
        <fullName evidence="6">FAD-dependent oxidoreductase 2 FAD-binding domain-containing protein</fullName>
    </recommendedName>
</protein>
<feature type="domain" description="FAD-dependent oxidoreductase 2 FAD-binding" evidence="6">
    <location>
        <begin position="157"/>
        <end position="686"/>
    </location>
</feature>
<feature type="transmembrane region" description="Helical" evidence="5">
    <location>
        <begin position="12"/>
        <end position="30"/>
    </location>
</feature>
<dbReference type="GeneID" id="27701539"/>
<evidence type="ECO:0000256" key="3">
    <source>
        <dbReference type="ARBA" id="ARBA00022827"/>
    </source>
</evidence>
<keyword evidence="8" id="KW-1185">Reference proteome</keyword>
<keyword evidence="5" id="KW-0812">Transmembrane</keyword>
<evidence type="ECO:0000256" key="1">
    <source>
        <dbReference type="ARBA" id="ARBA00001974"/>
    </source>
</evidence>
<dbReference type="PANTHER" id="PTHR43400:SF10">
    <property type="entry name" value="3-OXOSTEROID 1-DEHYDROGENASE"/>
    <property type="match status" value="1"/>
</dbReference>
<dbReference type="RefSeq" id="XP_016617497.1">
    <property type="nucleotide sequence ID" value="XM_016766339.1"/>
</dbReference>
<evidence type="ECO:0000256" key="5">
    <source>
        <dbReference type="SAM" id="Phobius"/>
    </source>
</evidence>
<comment type="cofactor">
    <cofactor evidence="1">
        <name>FAD</name>
        <dbReference type="ChEBI" id="CHEBI:57692"/>
    </cofactor>
</comment>